<dbReference type="InterPro" id="IPR003594">
    <property type="entry name" value="HATPase_dom"/>
</dbReference>
<dbReference type="SUPFAM" id="SSF158472">
    <property type="entry name" value="HAMP domain-like"/>
    <property type="match status" value="1"/>
</dbReference>
<keyword evidence="4" id="KW-0597">Phosphoprotein</keyword>
<dbReference type="EMBL" id="FMYH01000004">
    <property type="protein sequence ID" value="SDC83281.1"/>
    <property type="molecule type" value="Genomic_DNA"/>
</dbReference>
<dbReference type="PRINTS" id="PR00344">
    <property type="entry name" value="BCTRLSENSOR"/>
</dbReference>
<sequence>MSSSSRHLPPVPPPPEPAPSELAPSELGATTPQGAWEASAGAGLPAVPPPPQPPTTGDAGGQHVGPIRSFWVRTPLRVRLVGIVTLVLLAGLGISVVLTTTVLSRFLVDQLDTQLTTAAQQRFNQTLTQYTDSEQLLQLLPSDFYIAIYPVNDEPRVEVQAQTIEKYGIPKITAYTFTDANRPTRPFTTSSVDVHGAGDAGTQWRVLAGSVEVNRTKVADVYVALPLTTVESTVGQIKQILLLSALAITVVGAAVGLLAVRRSLRPLGDIERTAAAIAEGDLSRRIPQGPLSTEVGSLAHSLNVMLSQIEQGFAAREASEARMRRFVSDASHELRTPLATVRGYGELYRMGALTTPEAMDDTMRRIEDSAKRMGTLVEDLLHLARLDEGRAIQRVPVDLTVLAADAVSDLHALDPSRPVRLAPLTPGAPMGPCLVIGDDDRLRQVFANLVGNVAMHTPTGSPVEVALGEVTTDGRRCAVLEVRDHGPGISDADAERIFERFYRVDSSRNRTSGGSGLGLAIVAAIVGSLEGTVSTASTPGGGLTVRICLPAATPGSASVAEELPLPVV</sequence>
<evidence type="ECO:0000313" key="15">
    <source>
        <dbReference type="EMBL" id="SDC83281.1"/>
    </source>
</evidence>
<keyword evidence="9" id="KW-0902">Two-component regulatory system</keyword>
<evidence type="ECO:0000256" key="4">
    <source>
        <dbReference type="ARBA" id="ARBA00022553"/>
    </source>
</evidence>
<dbReference type="GO" id="GO:0005886">
    <property type="term" value="C:plasma membrane"/>
    <property type="evidence" value="ECO:0007669"/>
    <property type="project" value="UniProtKB-SubCell"/>
</dbReference>
<evidence type="ECO:0000256" key="11">
    <source>
        <dbReference type="SAM" id="MobiDB-lite"/>
    </source>
</evidence>
<evidence type="ECO:0000256" key="10">
    <source>
        <dbReference type="ARBA" id="ARBA00023136"/>
    </source>
</evidence>
<keyword evidence="7 15" id="KW-0418">Kinase</keyword>
<feature type="region of interest" description="Disordered" evidence="11">
    <location>
        <begin position="1"/>
        <end position="62"/>
    </location>
</feature>
<proteinExistence type="predicted"/>
<dbReference type="InterPro" id="IPR050428">
    <property type="entry name" value="TCS_sensor_his_kinase"/>
</dbReference>
<dbReference type="SMART" id="SM00304">
    <property type="entry name" value="HAMP"/>
    <property type="match status" value="1"/>
</dbReference>
<dbReference type="Gene3D" id="1.10.287.130">
    <property type="match status" value="1"/>
</dbReference>
<dbReference type="AlphaFoldDB" id="A0A1G6PTI1"/>
<dbReference type="CDD" id="cd00082">
    <property type="entry name" value="HisKA"/>
    <property type="match status" value="1"/>
</dbReference>
<evidence type="ECO:0000256" key="7">
    <source>
        <dbReference type="ARBA" id="ARBA00022777"/>
    </source>
</evidence>
<evidence type="ECO:0000256" key="6">
    <source>
        <dbReference type="ARBA" id="ARBA00022692"/>
    </source>
</evidence>
<dbReference type="SUPFAM" id="SSF47384">
    <property type="entry name" value="Homodimeric domain of signal transducing histidine kinase"/>
    <property type="match status" value="1"/>
</dbReference>
<dbReference type="EC" id="2.7.13.3" evidence="3"/>
<evidence type="ECO:0000256" key="3">
    <source>
        <dbReference type="ARBA" id="ARBA00012438"/>
    </source>
</evidence>
<evidence type="ECO:0000256" key="2">
    <source>
        <dbReference type="ARBA" id="ARBA00004236"/>
    </source>
</evidence>
<organism evidence="15 16">
    <name type="scientific">Sanguibacter gelidistatuariae</name>
    <dbReference type="NCBI Taxonomy" id="1814289"/>
    <lineage>
        <taxon>Bacteria</taxon>
        <taxon>Bacillati</taxon>
        <taxon>Actinomycetota</taxon>
        <taxon>Actinomycetes</taxon>
        <taxon>Micrococcales</taxon>
        <taxon>Sanguibacteraceae</taxon>
        <taxon>Sanguibacter</taxon>
    </lineage>
</organism>
<evidence type="ECO:0000256" key="8">
    <source>
        <dbReference type="ARBA" id="ARBA00022989"/>
    </source>
</evidence>
<keyword evidence="8 12" id="KW-1133">Transmembrane helix</keyword>
<dbReference type="CDD" id="cd06225">
    <property type="entry name" value="HAMP"/>
    <property type="match status" value="1"/>
</dbReference>
<evidence type="ECO:0000256" key="12">
    <source>
        <dbReference type="SAM" id="Phobius"/>
    </source>
</evidence>
<keyword evidence="10 12" id="KW-0472">Membrane</keyword>
<feature type="transmembrane region" description="Helical" evidence="12">
    <location>
        <begin position="78"/>
        <end position="98"/>
    </location>
</feature>
<name>A0A1G6PTI1_9MICO</name>
<dbReference type="PANTHER" id="PTHR45436">
    <property type="entry name" value="SENSOR HISTIDINE KINASE YKOH"/>
    <property type="match status" value="1"/>
</dbReference>
<dbReference type="InterPro" id="IPR003660">
    <property type="entry name" value="HAMP_dom"/>
</dbReference>
<feature type="domain" description="HAMP" evidence="14">
    <location>
        <begin position="261"/>
        <end position="314"/>
    </location>
</feature>
<dbReference type="CDD" id="cd00075">
    <property type="entry name" value="HATPase"/>
    <property type="match status" value="1"/>
</dbReference>
<dbReference type="Pfam" id="PF02518">
    <property type="entry name" value="HATPase_c"/>
    <property type="match status" value="1"/>
</dbReference>
<dbReference type="Gene3D" id="3.30.565.10">
    <property type="entry name" value="Histidine kinase-like ATPase, C-terminal domain"/>
    <property type="match status" value="1"/>
</dbReference>
<dbReference type="InterPro" id="IPR036890">
    <property type="entry name" value="HATPase_C_sf"/>
</dbReference>
<evidence type="ECO:0000313" key="16">
    <source>
        <dbReference type="Proteomes" id="UP000199039"/>
    </source>
</evidence>
<keyword evidence="5" id="KW-0808">Transferase</keyword>
<evidence type="ECO:0000256" key="9">
    <source>
        <dbReference type="ARBA" id="ARBA00023012"/>
    </source>
</evidence>
<dbReference type="SMART" id="SM00387">
    <property type="entry name" value="HATPase_c"/>
    <property type="match status" value="1"/>
</dbReference>
<dbReference type="FunFam" id="1.10.287.130:FF:000001">
    <property type="entry name" value="Two-component sensor histidine kinase"/>
    <property type="match status" value="1"/>
</dbReference>
<keyword evidence="6 12" id="KW-0812">Transmembrane</keyword>
<feature type="compositionally biased region" description="Pro residues" evidence="11">
    <location>
        <begin position="9"/>
        <end position="18"/>
    </location>
</feature>
<keyword evidence="16" id="KW-1185">Reference proteome</keyword>
<evidence type="ECO:0000259" key="14">
    <source>
        <dbReference type="PROSITE" id="PS50885"/>
    </source>
</evidence>
<evidence type="ECO:0000256" key="1">
    <source>
        <dbReference type="ARBA" id="ARBA00000085"/>
    </source>
</evidence>
<evidence type="ECO:0000259" key="13">
    <source>
        <dbReference type="PROSITE" id="PS50109"/>
    </source>
</evidence>
<dbReference type="SMART" id="SM00388">
    <property type="entry name" value="HisKA"/>
    <property type="match status" value="1"/>
</dbReference>
<dbReference type="Proteomes" id="UP000199039">
    <property type="component" value="Unassembled WGS sequence"/>
</dbReference>
<dbReference type="STRING" id="1814289.SAMN05216410_2349"/>
<dbReference type="PROSITE" id="PS50109">
    <property type="entry name" value="HIS_KIN"/>
    <property type="match status" value="1"/>
</dbReference>
<comment type="catalytic activity">
    <reaction evidence="1">
        <text>ATP + protein L-histidine = ADP + protein N-phospho-L-histidine.</text>
        <dbReference type="EC" id="2.7.13.3"/>
    </reaction>
</comment>
<dbReference type="InterPro" id="IPR036097">
    <property type="entry name" value="HisK_dim/P_sf"/>
</dbReference>
<protein>
    <recommendedName>
        <fullName evidence="3">histidine kinase</fullName>
        <ecNumber evidence="3">2.7.13.3</ecNumber>
    </recommendedName>
</protein>
<reference evidence="15 16" key="1">
    <citation type="submission" date="2016-09" db="EMBL/GenBank/DDBJ databases">
        <authorList>
            <person name="Capua I."/>
            <person name="De Benedictis P."/>
            <person name="Joannis T."/>
            <person name="Lombin L.H."/>
            <person name="Cattoli G."/>
        </authorList>
    </citation>
    <scope>NUCLEOTIDE SEQUENCE [LARGE SCALE GENOMIC DNA]</scope>
    <source>
        <strain evidence="15 16">ISLP-3</strain>
    </source>
</reference>
<dbReference type="InterPro" id="IPR005467">
    <property type="entry name" value="His_kinase_dom"/>
</dbReference>
<dbReference type="Pfam" id="PF00672">
    <property type="entry name" value="HAMP"/>
    <property type="match status" value="1"/>
</dbReference>
<dbReference type="InterPro" id="IPR003661">
    <property type="entry name" value="HisK_dim/P_dom"/>
</dbReference>
<comment type="subcellular location">
    <subcellularLocation>
        <location evidence="2">Cell membrane</location>
    </subcellularLocation>
</comment>
<dbReference type="PANTHER" id="PTHR45436:SF5">
    <property type="entry name" value="SENSOR HISTIDINE KINASE TRCS"/>
    <property type="match status" value="1"/>
</dbReference>
<dbReference type="SUPFAM" id="SSF55874">
    <property type="entry name" value="ATPase domain of HSP90 chaperone/DNA topoisomerase II/histidine kinase"/>
    <property type="match status" value="1"/>
</dbReference>
<dbReference type="GO" id="GO:0000155">
    <property type="term" value="F:phosphorelay sensor kinase activity"/>
    <property type="evidence" value="ECO:0007669"/>
    <property type="project" value="InterPro"/>
</dbReference>
<dbReference type="Pfam" id="PF00512">
    <property type="entry name" value="HisKA"/>
    <property type="match status" value="1"/>
</dbReference>
<feature type="domain" description="Histidine kinase" evidence="13">
    <location>
        <begin position="329"/>
        <end position="553"/>
    </location>
</feature>
<dbReference type="PROSITE" id="PS50885">
    <property type="entry name" value="HAMP"/>
    <property type="match status" value="1"/>
</dbReference>
<gene>
    <name evidence="15" type="ORF">SAMN05216410_2349</name>
</gene>
<dbReference type="Gene3D" id="6.10.340.10">
    <property type="match status" value="1"/>
</dbReference>
<evidence type="ECO:0000256" key="5">
    <source>
        <dbReference type="ARBA" id="ARBA00022679"/>
    </source>
</evidence>
<dbReference type="RefSeq" id="WP_245701088.1">
    <property type="nucleotide sequence ID" value="NZ_FMYH01000004.1"/>
</dbReference>
<dbReference type="InterPro" id="IPR004358">
    <property type="entry name" value="Sig_transdc_His_kin-like_C"/>
</dbReference>
<accession>A0A1G6PTI1</accession>